<name>A0ABZ0Q2D1_9LACO</name>
<dbReference type="RefSeq" id="WP_057773652.1">
    <property type="nucleotide sequence ID" value="NZ_CP019981.1"/>
</dbReference>
<proteinExistence type="predicted"/>
<dbReference type="Proteomes" id="UP001302696">
    <property type="component" value="Chromosome"/>
</dbReference>
<gene>
    <name evidence="2" type="ORF">N6G96_07385</name>
</gene>
<evidence type="ECO:0000256" key="1">
    <source>
        <dbReference type="SAM" id="Coils"/>
    </source>
</evidence>
<reference evidence="3" key="1">
    <citation type="submission" date="2024-06" db="EMBL/GenBank/DDBJ databases">
        <authorList>
            <person name="Chang H.C."/>
            <person name="Mun S.Y."/>
        </authorList>
    </citation>
    <scope>NUCLEOTIDE SEQUENCE [LARGE SCALE GENOMIC DNA]</scope>
    <source>
        <strain evidence="3">KT1</strain>
    </source>
</reference>
<dbReference type="Pfam" id="PF11300">
    <property type="entry name" value="DUF3102"/>
    <property type="match status" value="1"/>
</dbReference>
<keyword evidence="3" id="KW-1185">Reference proteome</keyword>
<feature type="coiled-coil region" evidence="1">
    <location>
        <begin position="131"/>
        <end position="270"/>
    </location>
</feature>
<organism evidence="2 3">
    <name type="scientific">Pediococcus inopinatus</name>
    <dbReference type="NCBI Taxonomy" id="114090"/>
    <lineage>
        <taxon>Bacteria</taxon>
        <taxon>Bacillati</taxon>
        <taxon>Bacillota</taxon>
        <taxon>Bacilli</taxon>
        <taxon>Lactobacillales</taxon>
        <taxon>Lactobacillaceae</taxon>
        <taxon>Pediococcus</taxon>
    </lineage>
</organism>
<protein>
    <submittedName>
        <fullName evidence="2">DUF3102 domain-containing protein</fullName>
    </submittedName>
</protein>
<evidence type="ECO:0000313" key="3">
    <source>
        <dbReference type="Proteomes" id="UP001302696"/>
    </source>
</evidence>
<evidence type="ECO:0000313" key="2">
    <source>
        <dbReference type="EMBL" id="WPC21111.1"/>
    </source>
</evidence>
<dbReference type="EMBL" id="CP104778">
    <property type="protein sequence ID" value="WPC21111.1"/>
    <property type="molecule type" value="Genomic_DNA"/>
</dbReference>
<keyword evidence="1" id="KW-0175">Coiled coil</keyword>
<dbReference type="InterPro" id="IPR021451">
    <property type="entry name" value="DUF3102"/>
</dbReference>
<accession>A0ABZ0Q2D1</accession>
<sequence length="355" mass="40084">MNGAATQNDSNKVPSLSTDINVISSEIKGYQQMAGQSIFEIGRRLSWVKENDLVHGEWLNWLDSINIEKTFAKRAMKIAKELNGAPGHHLNQLGVKALYEIASLPEEERDKDQVTSAGEIKKPDEMTVRELRDLKKKLHEAQGDLHQVSAENEQLQNQIETHEETIAKQSQKFNELLSKKQEVKEVPGDPVEVEPADYQKIKQDNQKMISEKKQMARQVQAAKNSEQFQMAKVQALQKQLDDTKEGTEEFKTMKKQLQNLQSKYSDASNKLTGVQDYQKVFEAATKLISTVAPIMYSGTLKYVDADSLAAQKADDIANSMIDFGNALHERIPHHGEKQRINIGKDNVIEGDIDEQ</sequence>